<dbReference type="OrthoDB" id="444119at2759"/>
<evidence type="ECO:0000256" key="1">
    <source>
        <dbReference type="SAM" id="MobiDB-lite"/>
    </source>
</evidence>
<keyword evidence="2" id="KW-0472">Membrane</keyword>
<keyword evidence="2" id="KW-0812">Transmembrane</keyword>
<gene>
    <name evidence="3" type="ORF">KFE25_001810</name>
</gene>
<reference evidence="3" key="1">
    <citation type="submission" date="2021-05" db="EMBL/GenBank/DDBJ databases">
        <title>The genome of the haptophyte Pavlova lutheri (Diacronema luteri, Pavlovales) - a model for lipid biosynthesis in eukaryotic algae.</title>
        <authorList>
            <person name="Hulatt C.J."/>
            <person name="Posewitz M.C."/>
        </authorList>
    </citation>
    <scope>NUCLEOTIDE SEQUENCE</scope>
    <source>
        <strain evidence="3">NIVA-4/92</strain>
    </source>
</reference>
<protein>
    <recommendedName>
        <fullName evidence="5">Polycystin cation channel PKD1/PKD2 domain-containing protein</fullName>
    </recommendedName>
</protein>
<organism evidence="3 4">
    <name type="scientific">Diacronema lutheri</name>
    <name type="common">Unicellular marine alga</name>
    <name type="synonym">Monochrysis lutheri</name>
    <dbReference type="NCBI Taxonomy" id="2081491"/>
    <lineage>
        <taxon>Eukaryota</taxon>
        <taxon>Haptista</taxon>
        <taxon>Haptophyta</taxon>
        <taxon>Pavlovophyceae</taxon>
        <taxon>Pavlovales</taxon>
        <taxon>Pavlovaceae</taxon>
        <taxon>Diacronema</taxon>
    </lineage>
</organism>
<evidence type="ECO:0008006" key="5">
    <source>
        <dbReference type="Google" id="ProtNLM"/>
    </source>
</evidence>
<feature type="region of interest" description="Disordered" evidence="1">
    <location>
        <begin position="241"/>
        <end position="321"/>
    </location>
</feature>
<dbReference type="Gene3D" id="1.10.287.70">
    <property type="match status" value="1"/>
</dbReference>
<feature type="transmembrane region" description="Helical" evidence="2">
    <location>
        <begin position="47"/>
        <end position="71"/>
    </location>
</feature>
<evidence type="ECO:0000313" key="4">
    <source>
        <dbReference type="Proteomes" id="UP000751190"/>
    </source>
</evidence>
<comment type="caution">
    <text evidence="3">The sequence shown here is derived from an EMBL/GenBank/DDBJ whole genome shotgun (WGS) entry which is preliminary data.</text>
</comment>
<accession>A0A8J5XKC5</accession>
<dbReference type="Proteomes" id="UP000751190">
    <property type="component" value="Unassembled WGS sequence"/>
</dbReference>
<keyword evidence="4" id="KW-1185">Reference proteome</keyword>
<evidence type="ECO:0000256" key="2">
    <source>
        <dbReference type="SAM" id="Phobius"/>
    </source>
</evidence>
<keyword evidence="2" id="KW-1133">Transmembrane helix</keyword>
<evidence type="ECO:0000313" key="3">
    <source>
        <dbReference type="EMBL" id="KAG8463037.1"/>
    </source>
</evidence>
<name>A0A8J5XKC5_DIALT</name>
<sequence length="321" mass="33727">MLIFGAVDRSFVTFGDAVSTLLLAMLSAEASIDFDQLEFAAVGRAYFWSYMIVAFVLMLNVLLAIIINAYASTTQGCGDEPSLLAVALDVAVNAMHDASALVRTTRDRAARLCLRAPQPAAISPTTAALQPTPQPLTAERRDELMQQLSVRAGPIGDAQIARLLLESTDELLSKGAILTLADLVQLFGAVAATRVLARYGEFGESAPGSECEAAVGRTLHRTGRGVDKLHDGQRELLHASTEASVHKRSVHVAARHAAPPLREAAATPNAEDALGARRRQGGAAGSPRQEQARGGSSSSGSGCGDGGWMHLRAQPLGSPRG</sequence>
<feature type="transmembrane region" description="Helical" evidence="2">
    <location>
        <begin position="6"/>
        <end position="26"/>
    </location>
</feature>
<dbReference type="EMBL" id="JAGTXO010000018">
    <property type="protein sequence ID" value="KAG8463037.1"/>
    <property type="molecule type" value="Genomic_DNA"/>
</dbReference>
<dbReference type="AlphaFoldDB" id="A0A8J5XKC5"/>
<proteinExistence type="predicted"/>